<dbReference type="EMBL" id="QENY01000004">
    <property type="protein sequence ID" value="PVX57485.1"/>
    <property type="molecule type" value="Genomic_DNA"/>
</dbReference>
<name>A0A2U0UIL0_9BACT</name>
<evidence type="ECO:0000313" key="1">
    <source>
        <dbReference type="EMBL" id="PVX57485.1"/>
    </source>
</evidence>
<organism evidence="1 2">
    <name type="scientific">Hallella colorans</name>
    <dbReference type="NCBI Taxonomy" id="1703337"/>
    <lineage>
        <taxon>Bacteria</taxon>
        <taxon>Pseudomonadati</taxon>
        <taxon>Bacteroidota</taxon>
        <taxon>Bacteroidia</taxon>
        <taxon>Bacteroidales</taxon>
        <taxon>Prevotellaceae</taxon>
        <taxon>Hallella</taxon>
    </lineage>
</organism>
<protein>
    <submittedName>
        <fullName evidence="1">Uncharacterized protein</fullName>
    </submittedName>
</protein>
<sequence>MNMEKTKNTICAPPINAAASPMARILSDVRWLMAQPRGSLVWMGTQRDLVEMVNIAWMQRAVIDSQGRPCTRKAMADRIFSVVGRPTPNHIARIVSRIGERCSPDLSMLARYARLAGERDIIHHFIK</sequence>
<comment type="caution">
    <text evidence="1">The sequence shown here is derived from an EMBL/GenBank/DDBJ whole genome shotgun (WGS) entry which is preliminary data.</text>
</comment>
<gene>
    <name evidence="1" type="ORF">C7379_104102</name>
</gene>
<keyword evidence="2" id="KW-1185">Reference proteome</keyword>
<dbReference type="Proteomes" id="UP000245870">
    <property type="component" value="Unassembled WGS sequence"/>
</dbReference>
<reference evidence="1 2" key="1">
    <citation type="submission" date="2018-05" db="EMBL/GenBank/DDBJ databases">
        <title>Genomic Encyclopedia of Type Strains, Phase IV (KMG-IV): sequencing the most valuable type-strain genomes for metagenomic binning, comparative biology and taxonomic classification.</title>
        <authorList>
            <person name="Goeker M."/>
        </authorList>
    </citation>
    <scope>NUCLEOTIDE SEQUENCE [LARGE SCALE GENOMIC DNA]</scope>
    <source>
        <strain evidence="1 2">DSM 100333</strain>
    </source>
</reference>
<proteinExistence type="predicted"/>
<accession>A0A2U0UIL0</accession>
<dbReference type="AlphaFoldDB" id="A0A2U0UIL0"/>
<evidence type="ECO:0000313" key="2">
    <source>
        <dbReference type="Proteomes" id="UP000245870"/>
    </source>
</evidence>